<reference evidence="1 2" key="1">
    <citation type="submission" date="2007-09" db="EMBL/GenBank/DDBJ databases">
        <title>Draft genome sequence of Faecalibacterium prausnitzii M21/2.</title>
        <authorList>
            <person name="Sudarsanam P."/>
            <person name="Ley R."/>
            <person name="Guruge J."/>
            <person name="Turnbaugh P.J."/>
            <person name="Mahowald M."/>
            <person name="Liep D."/>
            <person name="Gordon J."/>
        </authorList>
    </citation>
    <scope>NUCLEOTIDE SEQUENCE [LARGE SCALE GENOMIC DNA]</scope>
    <source>
        <strain evidence="1 2">M21/2</strain>
    </source>
</reference>
<evidence type="ECO:0000313" key="2">
    <source>
        <dbReference type="Proteomes" id="UP000005945"/>
    </source>
</evidence>
<evidence type="ECO:0000313" key="1">
    <source>
        <dbReference type="EMBL" id="EDP22495.1"/>
    </source>
</evidence>
<proteinExistence type="predicted"/>
<reference evidence="1 2" key="2">
    <citation type="submission" date="2007-09" db="EMBL/GenBank/DDBJ databases">
        <authorList>
            <person name="Fulton L."/>
            <person name="Clifton S."/>
            <person name="Fulton B."/>
            <person name="Xu J."/>
            <person name="Minx P."/>
            <person name="Pepin K.H."/>
            <person name="Johnson M."/>
            <person name="Thiruvilangam P."/>
            <person name="Bhonagiri V."/>
            <person name="Nash W.E."/>
            <person name="Mardis E.R."/>
            <person name="Wilson R.K."/>
        </authorList>
    </citation>
    <scope>NUCLEOTIDE SEQUENCE [LARGE SCALE GENOMIC DNA]</scope>
    <source>
        <strain evidence="1 2">M21/2</strain>
    </source>
</reference>
<protein>
    <submittedName>
        <fullName evidence="1">Uncharacterized protein</fullName>
    </submittedName>
</protein>
<sequence>MNLSRVAGKAKRPACGSAACGVHNTRAAAVKTDQRPAQR</sequence>
<dbReference type="HOGENOM" id="CLU_3310073_0_0_9"/>
<dbReference type="AlphaFoldDB" id="A8S8F1"/>
<dbReference type="EMBL" id="ABED02000019">
    <property type="protein sequence ID" value="EDP22495.1"/>
    <property type="molecule type" value="Genomic_DNA"/>
</dbReference>
<organism evidence="1 2">
    <name type="scientific">Faecalibacterium prausnitzii M21/2</name>
    <dbReference type="NCBI Taxonomy" id="411485"/>
    <lineage>
        <taxon>Bacteria</taxon>
        <taxon>Bacillati</taxon>
        <taxon>Bacillota</taxon>
        <taxon>Clostridia</taxon>
        <taxon>Eubacteriales</taxon>
        <taxon>Oscillospiraceae</taxon>
        <taxon>Faecalibacterium</taxon>
    </lineage>
</organism>
<name>A8S8F1_9FIRM</name>
<dbReference type="Proteomes" id="UP000005945">
    <property type="component" value="Unassembled WGS sequence"/>
</dbReference>
<gene>
    <name evidence="1" type="ORF">FAEPRAM212_00739</name>
</gene>
<accession>A8S8F1</accession>
<comment type="caution">
    <text evidence="1">The sequence shown here is derived from an EMBL/GenBank/DDBJ whole genome shotgun (WGS) entry which is preliminary data.</text>
</comment>